<reference evidence="2" key="1">
    <citation type="submission" date="2021-05" db="EMBL/GenBank/DDBJ databases">
        <authorList>
            <person name="Tigano A."/>
        </authorList>
    </citation>
    <scope>NUCLEOTIDE SEQUENCE</scope>
</reference>
<feature type="compositionally biased region" description="Basic and acidic residues" evidence="1">
    <location>
        <begin position="96"/>
        <end position="111"/>
    </location>
</feature>
<keyword evidence="3" id="KW-1185">Reference proteome</keyword>
<accession>A0A8S4B452</accession>
<organism evidence="2 3">
    <name type="scientific">Menidia menidia</name>
    <name type="common">Atlantic silverside</name>
    <dbReference type="NCBI Taxonomy" id="238744"/>
    <lineage>
        <taxon>Eukaryota</taxon>
        <taxon>Metazoa</taxon>
        <taxon>Chordata</taxon>
        <taxon>Craniata</taxon>
        <taxon>Vertebrata</taxon>
        <taxon>Euteleostomi</taxon>
        <taxon>Actinopterygii</taxon>
        <taxon>Neopterygii</taxon>
        <taxon>Teleostei</taxon>
        <taxon>Neoteleostei</taxon>
        <taxon>Acanthomorphata</taxon>
        <taxon>Ovalentaria</taxon>
        <taxon>Atherinomorphae</taxon>
        <taxon>Atheriniformes</taxon>
        <taxon>Atherinopsidae</taxon>
        <taxon>Menidiinae</taxon>
        <taxon>Menidia</taxon>
    </lineage>
</organism>
<dbReference type="Proteomes" id="UP000677803">
    <property type="component" value="Unassembled WGS sequence"/>
</dbReference>
<feature type="region of interest" description="Disordered" evidence="1">
    <location>
        <begin position="66"/>
        <end position="111"/>
    </location>
</feature>
<evidence type="ECO:0000313" key="3">
    <source>
        <dbReference type="Proteomes" id="UP000677803"/>
    </source>
</evidence>
<name>A0A8S4B452_9TELE</name>
<sequence>MLSGGRKRLGTAVVAKYGVELLGDPDESGPAAQLLQLAGAHVGAGGADPPQDVPDGLGAASHLVQSQGHLKGPHSVHVGGDDGDPPVAALGVPESEAPHQVHLQGERKYKP</sequence>
<evidence type="ECO:0000256" key="1">
    <source>
        <dbReference type="SAM" id="MobiDB-lite"/>
    </source>
</evidence>
<gene>
    <name evidence="2" type="ORF">MMEN_LOCUS12787</name>
</gene>
<evidence type="ECO:0000313" key="2">
    <source>
        <dbReference type="EMBL" id="CAG5929139.1"/>
    </source>
</evidence>
<comment type="caution">
    <text evidence="2">The sequence shown here is derived from an EMBL/GenBank/DDBJ whole genome shotgun (WGS) entry which is preliminary data.</text>
</comment>
<dbReference type="AlphaFoldDB" id="A0A8S4B452"/>
<protein>
    <submittedName>
        <fullName evidence="2">(Atlantic silverside) hypothetical protein</fullName>
    </submittedName>
</protein>
<proteinExistence type="predicted"/>
<dbReference type="EMBL" id="CAJRST010014446">
    <property type="protein sequence ID" value="CAG5929139.1"/>
    <property type="molecule type" value="Genomic_DNA"/>
</dbReference>